<dbReference type="InterPro" id="IPR036388">
    <property type="entry name" value="WH-like_DNA-bd_sf"/>
</dbReference>
<dbReference type="InterPro" id="IPR046348">
    <property type="entry name" value="SIS_dom_sf"/>
</dbReference>
<dbReference type="InterPro" id="IPR000281">
    <property type="entry name" value="HTH_RpiR"/>
</dbReference>
<protein>
    <recommendedName>
        <fullName evidence="1">HTH rpiR-type domain-containing protein</fullName>
    </recommendedName>
</protein>
<gene>
    <name evidence="2" type="ORF">C7B43_13810</name>
</gene>
<evidence type="ECO:0000313" key="2">
    <source>
        <dbReference type="EMBL" id="PSR26547.1"/>
    </source>
</evidence>
<reference evidence="2 3" key="1">
    <citation type="journal article" date="2014" name="BMC Genomics">
        <title>Comparison of environmental and isolate Sulfobacillus genomes reveals diverse carbon, sulfur, nitrogen, and hydrogen metabolisms.</title>
        <authorList>
            <person name="Justice N.B."/>
            <person name="Norman A."/>
            <person name="Brown C.T."/>
            <person name="Singh A."/>
            <person name="Thomas B.C."/>
            <person name="Banfield J.F."/>
        </authorList>
    </citation>
    <scope>NUCLEOTIDE SEQUENCE [LARGE SCALE GENOMIC DNA]</scope>
    <source>
        <strain evidence="2">AMDSBA1</strain>
    </source>
</reference>
<feature type="domain" description="HTH rpiR-type" evidence="1">
    <location>
        <begin position="4"/>
        <end position="80"/>
    </location>
</feature>
<dbReference type="AlphaFoldDB" id="A0A2T2WWC1"/>
<feature type="non-terminal residue" evidence="2">
    <location>
        <position position="235"/>
    </location>
</feature>
<dbReference type="Gene3D" id="1.10.10.10">
    <property type="entry name" value="Winged helix-like DNA-binding domain superfamily/Winged helix DNA-binding domain"/>
    <property type="match status" value="1"/>
</dbReference>
<dbReference type="GO" id="GO:0097367">
    <property type="term" value="F:carbohydrate derivative binding"/>
    <property type="evidence" value="ECO:0007669"/>
    <property type="project" value="InterPro"/>
</dbReference>
<evidence type="ECO:0000259" key="1">
    <source>
        <dbReference type="PROSITE" id="PS51071"/>
    </source>
</evidence>
<comment type="caution">
    <text evidence="2">The sequence shown here is derived from an EMBL/GenBank/DDBJ whole genome shotgun (WGS) entry which is preliminary data.</text>
</comment>
<dbReference type="SUPFAM" id="SSF53697">
    <property type="entry name" value="SIS domain"/>
    <property type="match status" value="1"/>
</dbReference>
<organism evidence="2 3">
    <name type="scientific">Sulfobacillus benefaciens</name>
    <dbReference type="NCBI Taxonomy" id="453960"/>
    <lineage>
        <taxon>Bacteria</taxon>
        <taxon>Bacillati</taxon>
        <taxon>Bacillota</taxon>
        <taxon>Clostridia</taxon>
        <taxon>Eubacteriales</taxon>
        <taxon>Clostridiales Family XVII. Incertae Sedis</taxon>
        <taxon>Sulfobacillus</taxon>
    </lineage>
</organism>
<dbReference type="InterPro" id="IPR009057">
    <property type="entry name" value="Homeodomain-like_sf"/>
</dbReference>
<dbReference type="EMBL" id="PXYT01000035">
    <property type="protein sequence ID" value="PSR26547.1"/>
    <property type="molecule type" value="Genomic_DNA"/>
</dbReference>
<dbReference type="PANTHER" id="PTHR30514">
    <property type="entry name" value="GLUCOKINASE"/>
    <property type="match status" value="1"/>
</dbReference>
<dbReference type="GO" id="GO:0003700">
    <property type="term" value="F:DNA-binding transcription factor activity"/>
    <property type="evidence" value="ECO:0007669"/>
    <property type="project" value="InterPro"/>
</dbReference>
<dbReference type="PANTHER" id="PTHR30514:SF18">
    <property type="entry name" value="RPIR-FAMILY TRANSCRIPTIONAL REGULATOR"/>
    <property type="match status" value="1"/>
</dbReference>
<dbReference type="GO" id="GO:1901135">
    <property type="term" value="P:carbohydrate derivative metabolic process"/>
    <property type="evidence" value="ECO:0007669"/>
    <property type="project" value="InterPro"/>
</dbReference>
<proteinExistence type="predicted"/>
<sequence>MKIIEIHNKLQGALPKASPRIQKALVWLAQHTPEVAWNGLERVSQEAGVSPATMVRAVQSAGFAGYVELQRQVRDLGPSPSLAWRLFREHESSGPEDVITSVVRQETSNLEQLGQILRPQLPALVTWLLQRRRIVVVASLMTAALADHLALHLRLLLGAVDYVDASSSEAWLRIRDLKPEDGVIGVSYPRYSEATAAFLARAYRRTPHIMFLTDLSGVSPKNVTMTVRLPSASES</sequence>
<dbReference type="SUPFAM" id="SSF46689">
    <property type="entry name" value="Homeodomain-like"/>
    <property type="match status" value="1"/>
</dbReference>
<name>A0A2T2WWC1_9FIRM</name>
<accession>A0A2T2WWC1</accession>
<evidence type="ECO:0000313" key="3">
    <source>
        <dbReference type="Proteomes" id="UP000242699"/>
    </source>
</evidence>
<dbReference type="InterPro" id="IPR047640">
    <property type="entry name" value="RpiR-like"/>
</dbReference>
<dbReference type="Proteomes" id="UP000242699">
    <property type="component" value="Unassembled WGS sequence"/>
</dbReference>
<dbReference type="GO" id="GO:0003677">
    <property type="term" value="F:DNA binding"/>
    <property type="evidence" value="ECO:0007669"/>
    <property type="project" value="InterPro"/>
</dbReference>
<dbReference type="Gene3D" id="3.40.50.10490">
    <property type="entry name" value="Glucose-6-phosphate isomerase like protein, domain 1"/>
    <property type="match status" value="1"/>
</dbReference>
<dbReference type="PROSITE" id="PS51071">
    <property type="entry name" value="HTH_RPIR"/>
    <property type="match status" value="1"/>
</dbReference>